<protein>
    <submittedName>
        <fullName evidence="2">Uncharacterized protein</fullName>
    </submittedName>
</protein>
<dbReference type="OrthoDB" id="5404840at2759"/>
<dbReference type="EMBL" id="CALLCH030000012">
    <property type="protein sequence ID" value="CAI4215375.1"/>
    <property type="molecule type" value="Genomic_DNA"/>
</dbReference>
<reference evidence="2" key="1">
    <citation type="submission" date="2022-11" db="EMBL/GenBank/DDBJ databases">
        <authorList>
            <person name="Scott C."/>
            <person name="Bruce N."/>
        </authorList>
    </citation>
    <scope>NUCLEOTIDE SEQUENCE</scope>
</reference>
<evidence type="ECO:0000313" key="3">
    <source>
        <dbReference type="Proteomes" id="UP000838763"/>
    </source>
</evidence>
<organism evidence="2 3">
    <name type="scientific">Parascedosporium putredinis</name>
    <dbReference type="NCBI Taxonomy" id="1442378"/>
    <lineage>
        <taxon>Eukaryota</taxon>
        <taxon>Fungi</taxon>
        <taxon>Dikarya</taxon>
        <taxon>Ascomycota</taxon>
        <taxon>Pezizomycotina</taxon>
        <taxon>Sordariomycetes</taxon>
        <taxon>Hypocreomycetidae</taxon>
        <taxon>Microascales</taxon>
        <taxon>Microascaceae</taxon>
        <taxon>Parascedosporium</taxon>
    </lineage>
</organism>
<feature type="chain" id="PRO_5040216716" evidence="1">
    <location>
        <begin position="24"/>
        <end position="88"/>
    </location>
</feature>
<comment type="caution">
    <text evidence="2">The sequence shown here is derived from an EMBL/GenBank/DDBJ whole genome shotgun (WGS) entry which is preliminary data.</text>
</comment>
<dbReference type="AlphaFoldDB" id="A0A9P1H2A4"/>
<keyword evidence="3" id="KW-1185">Reference proteome</keyword>
<gene>
    <name evidence="2" type="ORF">PPNO1_LOCUS5086</name>
</gene>
<proteinExistence type="predicted"/>
<name>A0A9P1H2A4_9PEZI</name>
<keyword evidence="1" id="KW-0732">Signal</keyword>
<evidence type="ECO:0000256" key="1">
    <source>
        <dbReference type="SAM" id="SignalP"/>
    </source>
</evidence>
<evidence type="ECO:0000313" key="2">
    <source>
        <dbReference type="EMBL" id="CAI4215375.1"/>
    </source>
</evidence>
<sequence length="88" mass="9361">MTVSSVARQSVALLLALGSVANADTFYKIDTDDEIRESARTLAYDTMLYYHGNETGQTPGILPGPHLAVTTTGGREVLSGERCLTTGI</sequence>
<feature type="signal peptide" evidence="1">
    <location>
        <begin position="1"/>
        <end position="23"/>
    </location>
</feature>
<dbReference type="Proteomes" id="UP000838763">
    <property type="component" value="Unassembled WGS sequence"/>
</dbReference>
<accession>A0A9P1H2A4</accession>